<dbReference type="AlphaFoldDB" id="A0AAD2CSW7"/>
<feature type="domain" description="V-ATPase proteolipid subunit C-like" evidence="9">
    <location>
        <begin position="83"/>
        <end position="163"/>
    </location>
</feature>
<sequence>MTLADPQLLTGLGSALSIFLASTGSAIASAEGGIYALRKKGLTAFVPIIISGVLAIYGIIISILLVGKMGSAELTEVNGYRHLCAGLAVGLACLASGMGIARFLKHLNVAATITSDDSDRPESEPLIQRERRAMVNENFVHLALSLVFLEAIGLYGLIVALFLIGK</sequence>
<dbReference type="GO" id="GO:0033177">
    <property type="term" value="C:proton-transporting two-sector ATPase complex, proton-transporting domain"/>
    <property type="evidence" value="ECO:0007669"/>
    <property type="project" value="InterPro"/>
</dbReference>
<organism evidence="10 11">
    <name type="scientific">Cylindrotheca closterium</name>
    <dbReference type="NCBI Taxonomy" id="2856"/>
    <lineage>
        <taxon>Eukaryota</taxon>
        <taxon>Sar</taxon>
        <taxon>Stramenopiles</taxon>
        <taxon>Ochrophyta</taxon>
        <taxon>Bacillariophyta</taxon>
        <taxon>Bacillariophyceae</taxon>
        <taxon>Bacillariophycidae</taxon>
        <taxon>Bacillariales</taxon>
        <taxon>Bacillariaceae</taxon>
        <taxon>Cylindrotheca</taxon>
    </lineage>
</organism>
<keyword evidence="5 8" id="KW-1133">Transmembrane helix</keyword>
<evidence type="ECO:0000313" key="10">
    <source>
        <dbReference type="EMBL" id="CAJ1945016.1"/>
    </source>
</evidence>
<evidence type="ECO:0000256" key="1">
    <source>
        <dbReference type="ARBA" id="ARBA00004141"/>
    </source>
</evidence>
<name>A0AAD2CSW7_9STRA</name>
<keyword evidence="7 8" id="KW-0472">Membrane</keyword>
<comment type="subcellular location">
    <subcellularLocation>
        <location evidence="1">Membrane</location>
        <topology evidence="1">Multi-pass membrane protein</topology>
    </subcellularLocation>
</comment>
<dbReference type="Proteomes" id="UP001295423">
    <property type="component" value="Unassembled WGS sequence"/>
</dbReference>
<dbReference type="InterPro" id="IPR035921">
    <property type="entry name" value="F/V-ATP_Csub_sf"/>
</dbReference>
<feature type="transmembrane region" description="Helical" evidence="8">
    <location>
        <begin position="139"/>
        <end position="164"/>
    </location>
</feature>
<feature type="transmembrane region" description="Helical" evidence="8">
    <location>
        <begin position="44"/>
        <end position="67"/>
    </location>
</feature>
<dbReference type="InterPro" id="IPR002379">
    <property type="entry name" value="ATPase_proteolipid_c-like_dom"/>
</dbReference>
<evidence type="ECO:0000259" key="9">
    <source>
        <dbReference type="Pfam" id="PF00137"/>
    </source>
</evidence>
<evidence type="ECO:0000256" key="4">
    <source>
        <dbReference type="ARBA" id="ARBA00022692"/>
    </source>
</evidence>
<comment type="caution">
    <text evidence="10">The sequence shown here is derived from an EMBL/GenBank/DDBJ whole genome shotgun (WGS) entry which is preliminary data.</text>
</comment>
<evidence type="ECO:0000313" key="11">
    <source>
        <dbReference type="Proteomes" id="UP001295423"/>
    </source>
</evidence>
<feature type="transmembrane region" description="Helical" evidence="8">
    <location>
        <begin position="79"/>
        <end position="101"/>
    </location>
</feature>
<protein>
    <recommendedName>
        <fullName evidence="9">V-ATPase proteolipid subunit C-like domain-containing protein</fullName>
    </recommendedName>
</protein>
<evidence type="ECO:0000256" key="8">
    <source>
        <dbReference type="SAM" id="Phobius"/>
    </source>
</evidence>
<accession>A0AAD2CSW7</accession>
<dbReference type="Pfam" id="PF00137">
    <property type="entry name" value="ATP-synt_C"/>
    <property type="match status" value="1"/>
</dbReference>
<dbReference type="SUPFAM" id="SSF81333">
    <property type="entry name" value="F1F0 ATP synthase subunit C"/>
    <property type="match status" value="1"/>
</dbReference>
<keyword evidence="4 8" id="KW-0812">Transmembrane</keyword>
<gene>
    <name evidence="10" type="ORF">CYCCA115_LOCUS9163</name>
</gene>
<evidence type="ECO:0000256" key="6">
    <source>
        <dbReference type="ARBA" id="ARBA00023065"/>
    </source>
</evidence>
<evidence type="ECO:0000256" key="5">
    <source>
        <dbReference type="ARBA" id="ARBA00022989"/>
    </source>
</evidence>
<dbReference type="GO" id="GO:0015078">
    <property type="term" value="F:proton transmembrane transporter activity"/>
    <property type="evidence" value="ECO:0007669"/>
    <property type="project" value="InterPro"/>
</dbReference>
<evidence type="ECO:0000256" key="7">
    <source>
        <dbReference type="ARBA" id="ARBA00023136"/>
    </source>
</evidence>
<keyword evidence="3" id="KW-0813">Transport</keyword>
<dbReference type="EMBL" id="CAKOGP040001302">
    <property type="protein sequence ID" value="CAJ1945016.1"/>
    <property type="molecule type" value="Genomic_DNA"/>
</dbReference>
<dbReference type="Gene3D" id="1.20.120.610">
    <property type="entry name" value="lithium bound rotor ring of v- atpase"/>
    <property type="match status" value="1"/>
</dbReference>
<keyword evidence="11" id="KW-1185">Reference proteome</keyword>
<dbReference type="PANTHER" id="PTHR10263">
    <property type="entry name" value="V-TYPE PROTON ATPASE PROTEOLIPID SUBUNIT"/>
    <property type="match status" value="1"/>
</dbReference>
<proteinExistence type="inferred from homology"/>
<comment type="similarity">
    <text evidence="2">Belongs to the V-ATPase proteolipid subunit family.</text>
</comment>
<keyword evidence="6" id="KW-0406">Ion transport</keyword>
<reference evidence="10" key="1">
    <citation type="submission" date="2023-08" db="EMBL/GenBank/DDBJ databases">
        <authorList>
            <person name="Audoor S."/>
            <person name="Bilcke G."/>
        </authorList>
    </citation>
    <scope>NUCLEOTIDE SEQUENCE</scope>
</reference>
<evidence type="ECO:0000256" key="2">
    <source>
        <dbReference type="ARBA" id="ARBA00007296"/>
    </source>
</evidence>
<evidence type="ECO:0000256" key="3">
    <source>
        <dbReference type="ARBA" id="ARBA00022448"/>
    </source>
</evidence>